<protein>
    <submittedName>
        <fullName evidence="2">Uncharacterized protein</fullName>
    </submittedName>
</protein>
<keyword evidence="3" id="KW-1185">Reference proteome</keyword>
<feature type="compositionally biased region" description="Low complexity" evidence="1">
    <location>
        <begin position="54"/>
        <end position="66"/>
    </location>
</feature>
<feature type="compositionally biased region" description="Polar residues" evidence="1">
    <location>
        <begin position="36"/>
        <end position="53"/>
    </location>
</feature>
<sequence length="171" mass="18171">MSQSIHRDRRRKGPPTGLASVANLLRREQEHERPASNDSQTDASVTTMASTACSHSASADTISTSTIEKPGCVSELAEKCGTSNFLFSQDRKQGSSTSLVDSRTDSAAPLPESASQPDSSEVNNSAVEEKPTGCKVTLLVQEGSNVRVSEGLCTSRSSIQLRGSFPSQLVR</sequence>
<feature type="region of interest" description="Disordered" evidence="1">
    <location>
        <begin position="88"/>
        <end position="131"/>
    </location>
</feature>
<feature type="region of interest" description="Disordered" evidence="1">
    <location>
        <begin position="26"/>
        <end position="66"/>
    </location>
</feature>
<evidence type="ECO:0000256" key="1">
    <source>
        <dbReference type="SAM" id="MobiDB-lite"/>
    </source>
</evidence>
<comment type="caution">
    <text evidence="2">The sequence shown here is derived from an EMBL/GenBank/DDBJ whole genome shotgun (WGS) entry which is preliminary data.</text>
</comment>
<organism evidence="2 3">
    <name type="scientific">Protopolystoma xenopodis</name>
    <dbReference type="NCBI Taxonomy" id="117903"/>
    <lineage>
        <taxon>Eukaryota</taxon>
        <taxon>Metazoa</taxon>
        <taxon>Spiralia</taxon>
        <taxon>Lophotrochozoa</taxon>
        <taxon>Platyhelminthes</taxon>
        <taxon>Monogenea</taxon>
        <taxon>Polyopisthocotylea</taxon>
        <taxon>Polystomatidea</taxon>
        <taxon>Polystomatidae</taxon>
        <taxon>Protopolystoma</taxon>
    </lineage>
</organism>
<evidence type="ECO:0000313" key="3">
    <source>
        <dbReference type="Proteomes" id="UP000784294"/>
    </source>
</evidence>
<proteinExistence type="predicted"/>
<name>A0A448WKB9_9PLAT</name>
<feature type="compositionally biased region" description="Polar residues" evidence="1">
    <location>
        <begin position="113"/>
        <end position="126"/>
    </location>
</feature>
<dbReference type="EMBL" id="CAAALY010018564">
    <property type="protein sequence ID" value="VEL13684.1"/>
    <property type="molecule type" value="Genomic_DNA"/>
</dbReference>
<gene>
    <name evidence="2" type="ORF">PXEA_LOCUS7124</name>
</gene>
<dbReference type="Proteomes" id="UP000784294">
    <property type="component" value="Unassembled WGS sequence"/>
</dbReference>
<accession>A0A448WKB9</accession>
<evidence type="ECO:0000313" key="2">
    <source>
        <dbReference type="EMBL" id="VEL13684.1"/>
    </source>
</evidence>
<dbReference type="AlphaFoldDB" id="A0A448WKB9"/>
<feature type="compositionally biased region" description="Basic and acidic residues" evidence="1">
    <location>
        <begin position="26"/>
        <end position="35"/>
    </location>
</feature>
<reference evidence="2" key="1">
    <citation type="submission" date="2018-11" db="EMBL/GenBank/DDBJ databases">
        <authorList>
            <consortium name="Pathogen Informatics"/>
        </authorList>
    </citation>
    <scope>NUCLEOTIDE SEQUENCE</scope>
</reference>